<dbReference type="RefSeq" id="WP_006916607.1">
    <property type="nucleotide sequence ID" value="NZ_GG698803.1"/>
</dbReference>
<sequence>MIIILLLFGACWSSFLATWTWRTIFDPNHSLGLYSVCDHCRNKISWYYLIPLIGYLLQLGKCHYCGKRINCYWFICEVVGAFSWAEFPIFSTQDLIIFLIVDSCMIITCTQDWFTHEFNGYLILNIWLLHYLNVINPSHMTVLLYALFWMTGYFYSQIGNGDIDFIIMTTLSCGPYISTQAVLFACLLSILHPKLYRHAPIPLLPFLWLGLFLSLIIKKHVLL</sequence>
<feature type="transmembrane region" description="Helical" evidence="1">
    <location>
        <begin position="126"/>
        <end position="150"/>
    </location>
</feature>
<dbReference type="EMBL" id="GG698803">
    <property type="protein sequence ID" value="EEU30422.1"/>
    <property type="molecule type" value="Genomic_DNA"/>
</dbReference>
<dbReference type="PANTHER" id="PTHR30487">
    <property type="entry name" value="TYPE 4 PREPILIN-LIKE PROTEINS LEADER PEPTIDE-PROCESSING ENZYME"/>
    <property type="match status" value="1"/>
</dbReference>
<feature type="transmembrane region" description="Helical" evidence="1">
    <location>
        <begin position="203"/>
        <end position="222"/>
    </location>
</feature>
<evidence type="ECO:0000256" key="1">
    <source>
        <dbReference type="SAM" id="Phobius"/>
    </source>
</evidence>
<feature type="transmembrane region" description="Helical" evidence="1">
    <location>
        <begin position="44"/>
        <end position="60"/>
    </location>
</feature>
<evidence type="ECO:0000313" key="3">
    <source>
        <dbReference type="EMBL" id="EEU30422.1"/>
    </source>
</evidence>
<feature type="domain" description="Prepilin peptidase A24 N-terminal" evidence="2">
    <location>
        <begin position="7"/>
        <end position="84"/>
    </location>
</feature>
<dbReference type="PANTHER" id="PTHR30487:SF0">
    <property type="entry name" value="PREPILIN LEADER PEPTIDASE_N-METHYLTRANSFERASE-RELATED"/>
    <property type="match status" value="1"/>
</dbReference>
<proteinExistence type="predicted"/>
<dbReference type="Pfam" id="PF06750">
    <property type="entry name" value="A24_N_bact"/>
    <property type="match status" value="1"/>
</dbReference>
<dbReference type="HOGENOM" id="CLU_057101_1_1_9"/>
<gene>
    <name evidence="3" type="ORF">HMPREF0501_00800</name>
</gene>
<keyword evidence="4" id="KW-1185">Reference proteome</keyword>
<keyword evidence="1" id="KW-0812">Transmembrane</keyword>
<keyword evidence="1" id="KW-0472">Membrane</keyword>
<keyword evidence="1" id="KW-1133">Transmembrane helix</keyword>
<evidence type="ECO:0000259" key="2">
    <source>
        <dbReference type="Pfam" id="PF06750"/>
    </source>
</evidence>
<dbReference type="GO" id="GO:0005886">
    <property type="term" value="C:plasma membrane"/>
    <property type="evidence" value="ECO:0007669"/>
    <property type="project" value="TreeGrafter"/>
</dbReference>
<dbReference type="GO" id="GO:0006465">
    <property type="term" value="P:signal peptide processing"/>
    <property type="evidence" value="ECO:0007669"/>
    <property type="project" value="TreeGrafter"/>
</dbReference>
<dbReference type="Proteomes" id="UP000003987">
    <property type="component" value="Unassembled WGS sequence"/>
</dbReference>
<protein>
    <submittedName>
        <fullName evidence="3">Bacterial peptidase A24, N-terminal domain protein</fullName>
    </submittedName>
</protein>
<feature type="transmembrane region" description="Helical" evidence="1">
    <location>
        <begin position="165"/>
        <end position="191"/>
    </location>
</feature>
<evidence type="ECO:0000313" key="4">
    <source>
        <dbReference type="Proteomes" id="UP000003987"/>
    </source>
</evidence>
<dbReference type="GO" id="GO:0004190">
    <property type="term" value="F:aspartic-type endopeptidase activity"/>
    <property type="evidence" value="ECO:0007669"/>
    <property type="project" value="TreeGrafter"/>
</dbReference>
<reference evidence="3 4" key="1">
    <citation type="submission" date="2009-06" db="EMBL/GenBank/DDBJ databases">
        <title>The Genome Sequence of Lactobacillus coleohominis strain 101-4-CHN.</title>
        <authorList>
            <consortium name="The Broad Institute Genome Sequencing Platform"/>
            <person name="Ward D."/>
            <person name="Young S.K."/>
            <person name="Zeng Q."/>
            <person name="Koehrsen M."/>
            <person name="Alvarado L."/>
            <person name="Berlin A."/>
            <person name="Borenstein D."/>
            <person name="Chen Z."/>
            <person name="Engels R."/>
            <person name="Freedman E."/>
            <person name="Gellesch M."/>
            <person name="Goldberg J."/>
            <person name="Griggs A."/>
            <person name="Gujja S."/>
            <person name="Heiman D."/>
            <person name="Hepburn T."/>
            <person name="Howarth C."/>
            <person name="Jen D."/>
            <person name="Larson L."/>
            <person name="Lewis B."/>
            <person name="Mehta T."/>
            <person name="Park D."/>
            <person name="Pearson M."/>
            <person name="Roberts A."/>
            <person name="Saif S."/>
            <person name="Shea T."/>
            <person name="Shenoy N."/>
            <person name="Sisk P."/>
            <person name="Stolte C."/>
            <person name="Sykes S."/>
            <person name="Walk T."/>
            <person name="White J."/>
            <person name="Yandava C."/>
            <person name="Liu Y."/>
            <person name="Xu Q."/>
            <person name="Lander E."/>
            <person name="Nusbaum C."/>
            <person name="Galagan J."/>
            <person name="Birren B."/>
        </authorList>
    </citation>
    <scope>NUCLEOTIDE SEQUENCE [LARGE SCALE GENOMIC DNA]</scope>
    <source>
        <strain evidence="3 4">101-4-CHN</strain>
    </source>
</reference>
<dbReference type="STRING" id="575594.HMPREF0501_00800"/>
<dbReference type="OrthoDB" id="9789291at2"/>
<dbReference type="InterPro" id="IPR010627">
    <property type="entry name" value="Prepilin_pept_A24_N"/>
</dbReference>
<organism evidence="3 4">
    <name type="scientific">Limosilactobacillus coleohominis 101-4-CHN</name>
    <dbReference type="NCBI Taxonomy" id="575594"/>
    <lineage>
        <taxon>Bacteria</taxon>
        <taxon>Bacillati</taxon>
        <taxon>Bacillota</taxon>
        <taxon>Bacilli</taxon>
        <taxon>Lactobacillales</taxon>
        <taxon>Lactobacillaceae</taxon>
        <taxon>Limosilactobacillus</taxon>
    </lineage>
</organism>
<dbReference type="InterPro" id="IPR050882">
    <property type="entry name" value="Prepilin_peptidase/N-MTase"/>
</dbReference>
<name>C7XVQ6_9LACO</name>
<dbReference type="AlphaFoldDB" id="C7XVQ6"/>
<accession>C7XVQ6</accession>